<keyword evidence="1" id="KW-0812">Transmembrane</keyword>
<keyword evidence="1" id="KW-1133">Transmembrane helix</keyword>
<dbReference type="EMBL" id="KJ755191">
    <property type="protein sequence ID" value="AJP09019.1"/>
    <property type="molecule type" value="Genomic_DNA"/>
</dbReference>
<dbReference type="Proteomes" id="UP000232922">
    <property type="component" value="Genome"/>
</dbReference>
<keyword evidence="1" id="KW-0472">Membrane</keyword>
<feature type="transmembrane region" description="Helical" evidence="1">
    <location>
        <begin position="12"/>
        <end position="36"/>
    </location>
</feature>
<dbReference type="RefSeq" id="YP_009701519.1">
    <property type="nucleotide sequence ID" value="NC_044938.1"/>
</dbReference>
<sequence>MKLVTKISRSAMSSLDTACLILLINIVMLTSCFISLANDFAEVANSETFATVSVFMDFTSDTMVETLSLTSSNISFTLRTTPMTGSSADTKDAVTSKLSTCTKAVHRSKASVL</sequence>
<protein>
    <submittedName>
        <fullName evidence="2">Uncharacterized protein</fullName>
    </submittedName>
</protein>
<evidence type="ECO:0000313" key="2">
    <source>
        <dbReference type="EMBL" id="AJP09019.1"/>
    </source>
</evidence>
<accession>A0A171PVE7</accession>
<proteinExistence type="predicted"/>
<dbReference type="KEGG" id="vg:41900655"/>
<reference evidence="3" key="1">
    <citation type="submission" date="2014-04" db="EMBL/GenBank/DDBJ databases">
        <authorList>
            <person name="Wei Y."/>
            <person name="Huang G."/>
            <person name="Cheng X."/>
        </authorList>
    </citation>
    <scope>NUCLEOTIDE SEQUENCE [LARGE SCALE GENOMIC DNA]</scope>
</reference>
<dbReference type="GeneID" id="41900655"/>
<dbReference type="PROSITE" id="PS51257">
    <property type="entry name" value="PROKAR_LIPOPROTEIN"/>
    <property type="match status" value="1"/>
</dbReference>
<organism evidence="2 3">
    <name type="scientific">Heliothis virescens ascovirus 3f</name>
    <dbReference type="NCBI Taxonomy" id="328614"/>
    <lineage>
        <taxon>Viruses</taxon>
        <taxon>Varidnaviria</taxon>
        <taxon>Bamfordvirae</taxon>
        <taxon>Nucleocytoviricota</taxon>
        <taxon>Megaviricetes</taxon>
        <taxon>Pimascovirales</taxon>
        <taxon>Pimascovirales incertae sedis</taxon>
        <taxon>Ascoviridae</taxon>
        <taxon>Ascovirus</taxon>
        <taxon>Ascovirus hvav3a</taxon>
    </lineage>
</organism>
<name>A0A171PVE7_9VIRU</name>
<evidence type="ECO:0000313" key="3">
    <source>
        <dbReference type="Proteomes" id="UP000232922"/>
    </source>
</evidence>
<evidence type="ECO:0000256" key="1">
    <source>
        <dbReference type="SAM" id="Phobius"/>
    </source>
</evidence>